<dbReference type="GeneID" id="79853807"/>
<gene>
    <name evidence="2" type="ORF">EJK80_06465</name>
</gene>
<dbReference type="InterPro" id="IPR036866">
    <property type="entry name" value="RibonucZ/Hydroxyglut_hydro"/>
</dbReference>
<dbReference type="Proteomes" id="UP000318080">
    <property type="component" value="Unassembled WGS sequence"/>
</dbReference>
<feature type="domain" description="Metallo-beta-lactamase" evidence="1">
    <location>
        <begin position="32"/>
        <end position="222"/>
    </location>
</feature>
<evidence type="ECO:0000313" key="2">
    <source>
        <dbReference type="EMBL" id="TQE43643.1"/>
    </source>
</evidence>
<dbReference type="SUPFAM" id="SSF56281">
    <property type="entry name" value="Metallo-hydrolase/oxidoreductase"/>
    <property type="match status" value="1"/>
</dbReference>
<dbReference type="EMBL" id="VHIR01000007">
    <property type="protein sequence ID" value="TQE43643.1"/>
    <property type="molecule type" value="Genomic_DNA"/>
</dbReference>
<dbReference type="STRING" id="1686286.GCA_900092335_02701"/>
<comment type="caution">
    <text evidence="2">The sequence shown here is derived from an EMBL/GenBank/DDBJ whole genome shotgun (WGS) entry which is preliminary data.</text>
</comment>
<keyword evidence="3" id="KW-1185">Reference proteome</keyword>
<dbReference type="InterPro" id="IPR001279">
    <property type="entry name" value="Metallo-B-lactamas"/>
</dbReference>
<evidence type="ECO:0000313" key="3">
    <source>
        <dbReference type="Proteomes" id="UP000318080"/>
    </source>
</evidence>
<dbReference type="RefSeq" id="WP_066491512.1">
    <property type="nucleotide sequence ID" value="NZ_JADPQA010000011.1"/>
</dbReference>
<reference evidence="2 3" key="1">
    <citation type="submission" date="2019-06" db="EMBL/GenBank/DDBJ databases">
        <title>Draft genome of C. phoceense Strain 272.</title>
        <authorList>
            <person name="Pacheco L.G.C."/>
            <person name="Barberis C.M."/>
            <person name="Almuzara M.N."/>
            <person name="Traglia G.M."/>
            <person name="Santos C.S."/>
            <person name="Rocha D.J.P.G."/>
            <person name="Aguiar E.R.G.R."/>
            <person name="Vay C.A."/>
        </authorList>
    </citation>
    <scope>NUCLEOTIDE SEQUENCE [LARGE SCALE GENOMIC DNA]</scope>
    <source>
        <strain evidence="2 3">272</strain>
    </source>
</reference>
<protein>
    <submittedName>
        <fullName evidence="2">MBL fold metallo-hydrolase</fullName>
    </submittedName>
</protein>
<proteinExistence type="predicted"/>
<dbReference type="Pfam" id="PF12706">
    <property type="entry name" value="Lactamase_B_2"/>
    <property type="match status" value="1"/>
</dbReference>
<sequence length="255" mass="27622">MKLTILGCSGSVPTPANPASGYLVSFDNAPSIVMDMGPGTLAQLQKHQDPCDAHVTFSHLHADHCMDFPSLMVWRRFHPTAPAAARNLCFGPAATPVHLGRLSADVPDEVDDFSDTFAFDNWRQGERQLVDEVYMTPYRTIHPTETFALRVEHAKSGRVIAYSGDSAFTEDLIPAAQDADIFLCEAGWGETSEGKAPNMHMSGGEAGRLATLAGVKKLVLVHLQPWGDREATVAAARAEFDGEIVVGAPDMEFEL</sequence>
<keyword evidence="2" id="KW-0378">Hydrolase</keyword>
<evidence type="ECO:0000259" key="1">
    <source>
        <dbReference type="Pfam" id="PF12706"/>
    </source>
</evidence>
<dbReference type="Gene3D" id="3.60.15.10">
    <property type="entry name" value="Ribonuclease Z/Hydroxyacylglutathione hydrolase-like"/>
    <property type="match status" value="1"/>
</dbReference>
<dbReference type="CDD" id="cd07716">
    <property type="entry name" value="RNaseZ_short-form-like_MBL-fold"/>
    <property type="match status" value="1"/>
</dbReference>
<name>A0A540R7B7_9CORY</name>
<dbReference type="GO" id="GO:0042781">
    <property type="term" value="F:3'-tRNA processing endoribonuclease activity"/>
    <property type="evidence" value="ECO:0007669"/>
    <property type="project" value="TreeGrafter"/>
</dbReference>
<accession>A0A540R7B7</accession>
<dbReference type="PANTHER" id="PTHR46018">
    <property type="entry name" value="ZINC PHOSPHODIESTERASE ELAC PROTEIN 1"/>
    <property type="match status" value="1"/>
</dbReference>
<dbReference type="PANTHER" id="PTHR46018:SF4">
    <property type="entry name" value="METALLO-HYDROLASE YHFI-RELATED"/>
    <property type="match status" value="1"/>
</dbReference>
<organism evidence="2 3">
    <name type="scientific">Corynebacterium phoceense</name>
    <dbReference type="NCBI Taxonomy" id="1686286"/>
    <lineage>
        <taxon>Bacteria</taxon>
        <taxon>Bacillati</taxon>
        <taxon>Actinomycetota</taxon>
        <taxon>Actinomycetes</taxon>
        <taxon>Mycobacteriales</taxon>
        <taxon>Corynebacteriaceae</taxon>
        <taxon>Corynebacterium</taxon>
    </lineage>
</organism>
<dbReference type="AlphaFoldDB" id="A0A540R7B7"/>